<evidence type="ECO:0000256" key="1">
    <source>
        <dbReference type="SAM" id="MobiDB-lite"/>
    </source>
</evidence>
<feature type="compositionally biased region" description="Low complexity" evidence="1">
    <location>
        <begin position="713"/>
        <end position="726"/>
    </location>
</feature>
<evidence type="ECO:0000313" key="3">
    <source>
        <dbReference type="Proteomes" id="UP001605036"/>
    </source>
</evidence>
<accession>A0ABD1ZCT7</accession>
<feature type="compositionally biased region" description="Low complexity" evidence="1">
    <location>
        <begin position="742"/>
        <end position="761"/>
    </location>
</feature>
<reference evidence="2 3" key="1">
    <citation type="submission" date="2024-09" db="EMBL/GenBank/DDBJ databases">
        <title>Chromosome-scale assembly of Riccia fluitans.</title>
        <authorList>
            <person name="Paukszto L."/>
            <person name="Sawicki J."/>
            <person name="Karawczyk K."/>
            <person name="Piernik-Szablinska J."/>
            <person name="Szczecinska M."/>
            <person name="Mazdziarz M."/>
        </authorList>
    </citation>
    <scope>NUCLEOTIDE SEQUENCE [LARGE SCALE GENOMIC DNA]</scope>
    <source>
        <strain evidence="2">Rf_01</strain>
        <tissue evidence="2">Aerial parts of the thallus</tissue>
    </source>
</reference>
<feature type="region of interest" description="Disordered" evidence="1">
    <location>
        <begin position="699"/>
        <end position="784"/>
    </location>
</feature>
<feature type="compositionally biased region" description="Gly residues" evidence="1">
    <location>
        <begin position="591"/>
        <end position="618"/>
    </location>
</feature>
<comment type="caution">
    <text evidence="2">The sequence shown here is derived from an EMBL/GenBank/DDBJ whole genome shotgun (WGS) entry which is preliminary data.</text>
</comment>
<dbReference type="EMBL" id="JBHFFA010000001">
    <property type="protein sequence ID" value="KAL2649253.1"/>
    <property type="molecule type" value="Genomic_DNA"/>
</dbReference>
<evidence type="ECO:0000313" key="2">
    <source>
        <dbReference type="EMBL" id="KAL2649253.1"/>
    </source>
</evidence>
<name>A0ABD1ZCT7_9MARC</name>
<keyword evidence="3" id="KW-1185">Reference proteome</keyword>
<proteinExistence type="predicted"/>
<dbReference type="AlphaFoldDB" id="A0ABD1ZCT7"/>
<dbReference type="Proteomes" id="UP001605036">
    <property type="component" value="Unassembled WGS sequence"/>
</dbReference>
<feature type="region of interest" description="Disordered" evidence="1">
    <location>
        <begin position="575"/>
        <end position="618"/>
    </location>
</feature>
<protein>
    <submittedName>
        <fullName evidence="2">Uncharacterized protein</fullName>
    </submittedName>
</protein>
<feature type="compositionally biased region" description="Polar residues" evidence="1">
    <location>
        <begin position="769"/>
        <end position="784"/>
    </location>
</feature>
<gene>
    <name evidence="2" type="ORF">R1flu_017381</name>
</gene>
<sequence length="784" mass="86387">MANVQAPPLPLPPLHYNQEFMDLPPETRNVATHLVSVIWDLIERKGVPRSFTAAVDGDIENEPEQQRRRVEDDFPTPAQVAAAQVLMSKRTPMIILALLRSLWIGGTSAAHIPDAWILARLWRMIREYDMNGRVLSFHLDHRHEQEAMGRLGFEGCDSYLCSCWTKRLGADWHWKTPEQDMLPLPLPMIKTYVPDKLKRILTATLDEYVNNNHMMRRRNQWVGDKKRPYVWAYWMKPFLRHYLELSGIHNKEDGQFWYIADEDAELLGKLSGYTWQQIQIGLIEWREQNRNVNKQVNELKTQAPPPGASNMDPPGYRDPDEMFEIDKFVIHRKLGEKDRAITTIPLPLRNELMSRLPQLNSLDRKAKADIWHKWILLNPIPSRKTTSRGNKFIEAGEAHYNALAAAGGAPSIQACFDGQGEINPDLLAAAKQAAIKAADDFRKGKAKMFHEMRIRQGLLNKDGTPGPKAQSQLAAKDAIETLQNNYKINPPPTGDEKVSEVDAATPEEIYLILTGIVETQNADYCPASVLRLILNELRDPTVKQRITDNLQLIDYYPDVLYEEMLQDLWRFDLAPPNPSPLPGDGGDDDGGGGGGSGGGGDGSGGSGGGGDDNWGGSDWGGYGGDFGGDFNQTLVSLDSIFGGPPTHVAARVDVSFHRYAPVSLRGFSPAEYDGLLHYPQRHSWIFKLKELIAAAGGGKDHGAPAAGDGGGSPAKAGAVGGSSASGTKTRDPLAPIQNLEHPTATPASPKTAAPLSATAPLQKSGLPVRSSSSGLQKKSQIYKK</sequence>
<organism evidence="2 3">
    <name type="scientific">Riccia fluitans</name>
    <dbReference type="NCBI Taxonomy" id="41844"/>
    <lineage>
        <taxon>Eukaryota</taxon>
        <taxon>Viridiplantae</taxon>
        <taxon>Streptophyta</taxon>
        <taxon>Embryophyta</taxon>
        <taxon>Marchantiophyta</taxon>
        <taxon>Marchantiopsida</taxon>
        <taxon>Marchantiidae</taxon>
        <taxon>Marchantiales</taxon>
        <taxon>Ricciaceae</taxon>
        <taxon>Riccia</taxon>
    </lineage>
</organism>